<dbReference type="AlphaFoldDB" id="U1HNZ0"/>
<keyword evidence="3" id="KW-0805">Transcription regulation</keyword>
<dbReference type="GO" id="GO:0005634">
    <property type="term" value="C:nucleus"/>
    <property type="evidence" value="ECO:0007669"/>
    <property type="project" value="TreeGrafter"/>
</dbReference>
<reference evidence="9" key="1">
    <citation type="journal article" date="2014" name="BMC Genomics">
        <title>Genome characteristics reveal the impact of lichenization on lichen-forming fungus Endocarpon pusillum Hedwig (Verrucariales, Ascomycota).</title>
        <authorList>
            <person name="Wang Y.-Y."/>
            <person name="Liu B."/>
            <person name="Zhang X.-Y."/>
            <person name="Zhou Q.-M."/>
            <person name="Zhang T."/>
            <person name="Li H."/>
            <person name="Yu Y.-F."/>
            <person name="Zhang X.-L."/>
            <person name="Hao X.-Y."/>
            <person name="Wang M."/>
            <person name="Wang L."/>
            <person name="Wei J.-C."/>
        </authorList>
    </citation>
    <scope>NUCLEOTIDE SEQUENCE [LARGE SCALE GENOMIC DNA]</scope>
    <source>
        <strain evidence="9">Z07020 / HMAS-L-300199</strain>
    </source>
</reference>
<keyword evidence="4" id="KW-0238">DNA-binding</keyword>
<dbReference type="InterPro" id="IPR007219">
    <property type="entry name" value="XnlR_reg_dom"/>
</dbReference>
<dbReference type="PANTHER" id="PTHR31944:SF131">
    <property type="entry name" value="HEME-RESPONSIVE ZINC FINGER TRANSCRIPTION FACTOR HAP1"/>
    <property type="match status" value="1"/>
</dbReference>
<proteinExistence type="predicted"/>
<evidence type="ECO:0000313" key="8">
    <source>
        <dbReference type="EMBL" id="ERF72095.1"/>
    </source>
</evidence>
<name>U1HNZ0_ENDPU</name>
<evidence type="ECO:0000256" key="2">
    <source>
        <dbReference type="ARBA" id="ARBA00022833"/>
    </source>
</evidence>
<keyword evidence="9" id="KW-1185">Reference proteome</keyword>
<sequence length="129" mass="14257">MAIGASIHPDFKGLQFSLRLYALKFVLDAQKWIGSILEEADCLGPNTIWISTDALARVAMRLRLHHTEQLIGSDMTAADVQLRKKLWSTVVELSVQSSLDSGLPSSIIPADLQLDLPLNVNDAQLAKYR</sequence>
<dbReference type="GO" id="GO:0006351">
    <property type="term" value="P:DNA-templated transcription"/>
    <property type="evidence" value="ECO:0007669"/>
    <property type="project" value="InterPro"/>
</dbReference>
<dbReference type="InterPro" id="IPR051430">
    <property type="entry name" value="Fungal_TF_Env_Response"/>
</dbReference>
<evidence type="ECO:0000256" key="1">
    <source>
        <dbReference type="ARBA" id="ARBA00022723"/>
    </source>
</evidence>
<feature type="domain" description="Xylanolytic transcriptional activator regulatory" evidence="7">
    <location>
        <begin position="48"/>
        <end position="123"/>
    </location>
</feature>
<evidence type="ECO:0000256" key="6">
    <source>
        <dbReference type="ARBA" id="ARBA00023242"/>
    </source>
</evidence>
<keyword evidence="1" id="KW-0479">Metal-binding</keyword>
<dbReference type="GO" id="GO:0008270">
    <property type="term" value="F:zinc ion binding"/>
    <property type="evidence" value="ECO:0007669"/>
    <property type="project" value="InterPro"/>
</dbReference>
<gene>
    <name evidence="8" type="ORF">EPUS_02886</name>
</gene>
<protein>
    <recommendedName>
        <fullName evidence="7">Xylanolytic transcriptional activator regulatory domain-containing protein</fullName>
    </recommendedName>
</protein>
<evidence type="ECO:0000313" key="9">
    <source>
        <dbReference type="Proteomes" id="UP000019373"/>
    </source>
</evidence>
<dbReference type="Proteomes" id="UP000019373">
    <property type="component" value="Unassembled WGS sequence"/>
</dbReference>
<accession>U1HNZ0</accession>
<evidence type="ECO:0000256" key="3">
    <source>
        <dbReference type="ARBA" id="ARBA00023015"/>
    </source>
</evidence>
<dbReference type="HOGENOM" id="CLU_1948797_0_0_1"/>
<keyword evidence="5" id="KW-0804">Transcription</keyword>
<keyword evidence="2" id="KW-0862">Zinc</keyword>
<dbReference type="GO" id="GO:0001228">
    <property type="term" value="F:DNA-binding transcription activator activity, RNA polymerase II-specific"/>
    <property type="evidence" value="ECO:0007669"/>
    <property type="project" value="TreeGrafter"/>
</dbReference>
<dbReference type="OrthoDB" id="4337792at2759"/>
<dbReference type="EMBL" id="KE721112">
    <property type="protein sequence ID" value="ERF72095.1"/>
    <property type="molecule type" value="Genomic_DNA"/>
</dbReference>
<evidence type="ECO:0000256" key="5">
    <source>
        <dbReference type="ARBA" id="ARBA00023163"/>
    </source>
</evidence>
<dbReference type="GeneID" id="19237935"/>
<dbReference type="CDD" id="cd12148">
    <property type="entry name" value="fungal_TF_MHR"/>
    <property type="match status" value="1"/>
</dbReference>
<dbReference type="PANTHER" id="PTHR31944">
    <property type="entry name" value="HEME-RESPONSIVE ZINC FINGER TRANSCRIPTION FACTOR HAP1"/>
    <property type="match status" value="1"/>
</dbReference>
<evidence type="ECO:0000259" key="7">
    <source>
        <dbReference type="SMART" id="SM00906"/>
    </source>
</evidence>
<dbReference type="GO" id="GO:0000978">
    <property type="term" value="F:RNA polymerase II cis-regulatory region sequence-specific DNA binding"/>
    <property type="evidence" value="ECO:0007669"/>
    <property type="project" value="TreeGrafter"/>
</dbReference>
<evidence type="ECO:0000256" key="4">
    <source>
        <dbReference type="ARBA" id="ARBA00023125"/>
    </source>
</evidence>
<dbReference type="RefSeq" id="XP_007802164.1">
    <property type="nucleotide sequence ID" value="XM_007803973.1"/>
</dbReference>
<dbReference type="SMART" id="SM00906">
    <property type="entry name" value="Fungal_trans"/>
    <property type="match status" value="1"/>
</dbReference>
<organism evidence="8 9">
    <name type="scientific">Endocarpon pusillum (strain Z07020 / HMAS-L-300199)</name>
    <name type="common">Lichen-forming fungus</name>
    <dbReference type="NCBI Taxonomy" id="1263415"/>
    <lineage>
        <taxon>Eukaryota</taxon>
        <taxon>Fungi</taxon>
        <taxon>Dikarya</taxon>
        <taxon>Ascomycota</taxon>
        <taxon>Pezizomycotina</taxon>
        <taxon>Eurotiomycetes</taxon>
        <taxon>Chaetothyriomycetidae</taxon>
        <taxon>Verrucariales</taxon>
        <taxon>Verrucariaceae</taxon>
        <taxon>Endocarpon</taxon>
    </lineage>
</organism>
<keyword evidence="6" id="KW-0539">Nucleus</keyword>